<evidence type="ECO:0000313" key="1">
    <source>
        <dbReference type="EMBL" id="KAJ9099524.1"/>
    </source>
</evidence>
<dbReference type="Proteomes" id="UP001241377">
    <property type="component" value="Unassembled WGS sequence"/>
</dbReference>
<sequence>MWVRKIPTSYSTPVQILTYINSSASLYSDENNPLDTTLQTDVIDGYIDNNLVVPSSPLSDFPVSLDTLIFPLYQSPSVPLCLKLSASETEHFEYYCHAVAPKISVVPNHLNHFLQVFLPLAYEDESVLYCLVAWGYTIRNHNKRLQQKNSFMDRAKTFLGGREHKFISSLASYIILMCIEITTGDTMAWSRYLTSCYDSINKMGGFGILKNYSEEGRALAENFAYFDILASQSNENGTYYPVYEYCNLFNTTNTGGFVDPLLGCTRPLILILGDVINLIVEIRALKENNCYTNTEKLQTILTKTEEIEMKLKSARIFTIDYQILAESNNNEMNYHRQMFELYRISIQMYVKQAIRRLPPNVPEMQLCLGMANEYLNSLIESPLRLGLSFPLLITGMNSVTEEDRNRTSCNLELLGRNYEFDSIDKLKQLIQEVWNLNKDGSLCIDYFEVTRKFGWKLNIGR</sequence>
<name>A0ACC2VKK9_9TREE</name>
<proteinExistence type="predicted"/>
<dbReference type="EMBL" id="JASBWR010000069">
    <property type="protein sequence ID" value="KAJ9099524.1"/>
    <property type="molecule type" value="Genomic_DNA"/>
</dbReference>
<protein>
    <submittedName>
        <fullName evidence="1">Uncharacterized protein</fullName>
    </submittedName>
</protein>
<keyword evidence="2" id="KW-1185">Reference proteome</keyword>
<reference evidence="1" key="1">
    <citation type="submission" date="2023-04" db="EMBL/GenBank/DDBJ databases">
        <title>Draft Genome sequencing of Naganishia species isolated from polar environments using Oxford Nanopore Technology.</title>
        <authorList>
            <person name="Leo P."/>
            <person name="Venkateswaran K."/>
        </authorList>
    </citation>
    <scope>NUCLEOTIDE SEQUENCE</scope>
    <source>
        <strain evidence="1">MNA-CCFEE 5261</strain>
    </source>
</reference>
<comment type="caution">
    <text evidence="1">The sequence shown here is derived from an EMBL/GenBank/DDBJ whole genome shotgun (WGS) entry which is preliminary data.</text>
</comment>
<organism evidence="1 2">
    <name type="scientific">Naganishia cerealis</name>
    <dbReference type="NCBI Taxonomy" id="610337"/>
    <lineage>
        <taxon>Eukaryota</taxon>
        <taxon>Fungi</taxon>
        <taxon>Dikarya</taxon>
        <taxon>Basidiomycota</taxon>
        <taxon>Agaricomycotina</taxon>
        <taxon>Tremellomycetes</taxon>
        <taxon>Filobasidiales</taxon>
        <taxon>Filobasidiaceae</taxon>
        <taxon>Naganishia</taxon>
    </lineage>
</organism>
<evidence type="ECO:0000313" key="2">
    <source>
        <dbReference type="Proteomes" id="UP001241377"/>
    </source>
</evidence>
<accession>A0ACC2VKK9</accession>
<gene>
    <name evidence="1" type="ORF">QFC19_005949</name>
</gene>